<gene>
    <name evidence="2" type="ORF">C8E01_10234</name>
</gene>
<sequence length="171" mass="19617">MAGCRIFAWNKRSIIASYTSMAFIKICKAFHDLTPDELYDMLRLRSEVFVVEQNCVFPDMDDKDQLCHHVLFYNEDRILVATSRLVPAGVAYSDMMSIGRIVTSQLVRGTGVGKELVEMSIEECYRLFGKGAIRIGAQLYAKKFYERFGFEQSSEVYDEDGIDHIKMVKQV</sequence>
<name>A0A2U1B2G0_9BACT</name>
<dbReference type="Proteomes" id="UP000245466">
    <property type="component" value="Unassembled WGS sequence"/>
</dbReference>
<dbReference type="AlphaFoldDB" id="A0A2U1B2G0"/>
<evidence type="ECO:0000259" key="1">
    <source>
        <dbReference type="PROSITE" id="PS51186"/>
    </source>
</evidence>
<dbReference type="EMBL" id="QEKI01000002">
    <property type="protein sequence ID" value="PVY42859.1"/>
    <property type="molecule type" value="Genomic_DNA"/>
</dbReference>
<keyword evidence="3" id="KW-1185">Reference proteome</keyword>
<protein>
    <submittedName>
        <fullName evidence="2">ElaA protein</fullName>
    </submittedName>
</protein>
<evidence type="ECO:0000313" key="2">
    <source>
        <dbReference type="EMBL" id="PVY42859.1"/>
    </source>
</evidence>
<feature type="domain" description="N-acetyltransferase" evidence="1">
    <location>
        <begin position="28"/>
        <end position="171"/>
    </location>
</feature>
<dbReference type="Gene3D" id="3.40.630.30">
    <property type="match status" value="1"/>
</dbReference>
<dbReference type="InterPro" id="IPR016181">
    <property type="entry name" value="Acyl_CoA_acyltransferase"/>
</dbReference>
<proteinExistence type="predicted"/>
<comment type="caution">
    <text evidence="2">The sequence shown here is derived from an EMBL/GenBank/DDBJ whole genome shotgun (WGS) entry which is preliminary data.</text>
</comment>
<dbReference type="SUPFAM" id="SSF55729">
    <property type="entry name" value="Acyl-CoA N-acyltransferases (Nat)"/>
    <property type="match status" value="1"/>
</dbReference>
<dbReference type="InterPro" id="IPR000182">
    <property type="entry name" value="GNAT_dom"/>
</dbReference>
<dbReference type="PROSITE" id="PS51186">
    <property type="entry name" value="GNAT"/>
    <property type="match status" value="1"/>
</dbReference>
<organism evidence="2 3">
    <name type="scientific">Pontibacter virosus</name>
    <dbReference type="NCBI Taxonomy" id="1765052"/>
    <lineage>
        <taxon>Bacteria</taxon>
        <taxon>Pseudomonadati</taxon>
        <taxon>Bacteroidota</taxon>
        <taxon>Cytophagia</taxon>
        <taxon>Cytophagales</taxon>
        <taxon>Hymenobacteraceae</taxon>
        <taxon>Pontibacter</taxon>
    </lineage>
</organism>
<reference evidence="2 3" key="1">
    <citation type="submission" date="2018-04" db="EMBL/GenBank/DDBJ databases">
        <title>Genomic Encyclopedia of Type Strains, Phase IV (KMG-IV): sequencing the most valuable type-strain genomes for metagenomic binning, comparative biology and taxonomic classification.</title>
        <authorList>
            <person name="Goeker M."/>
        </authorList>
    </citation>
    <scope>NUCLEOTIDE SEQUENCE [LARGE SCALE GENOMIC DNA]</scope>
    <source>
        <strain evidence="2 3">DSM 100231</strain>
    </source>
</reference>
<dbReference type="Pfam" id="PF13673">
    <property type="entry name" value="Acetyltransf_10"/>
    <property type="match status" value="1"/>
</dbReference>
<accession>A0A2U1B2G0</accession>
<evidence type="ECO:0000313" key="3">
    <source>
        <dbReference type="Proteomes" id="UP000245466"/>
    </source>
</evidence>
<dbReference type="GO" id="GO:0016747">
    <property type="term" value="F:acyltransferase activity, transferring groups other than amino-acyl groups"/>
    <property type="evidence" value="ECO:0007669"/>
    <property type="project" value="InterPro"/>
</dbReference>